<feature type="chain" id="PRO_5020279042" evidence="1">
    <location>
        <begin position="23"/>
        <end position="477"/>
    </location>
</feature>
<keyword evidence="3" id="KW-1185">Reference proteome</keyword>
<dbReference type="InterPro" id="IPR029058">
    <property type="entry name" value="AB_hydrolase_fold"/>
</dbReference>
<sequence length="477" mass="50290">MRAILNFGAIALLAAGASPVAAAPRAPVPAGCPADAASRAQSAVIGGLTRRYTICAGTLPIRDSAGTVRASIFYTAYLLDGAARNRPLSFVWNGGPGADSRLLQFHALAPKTLQHGALADNAASALPTSDLVFVDPVGTGFSRPKTPADGATFYRTTGDIAAMAQFVRNFRGVYRRGGAPTYLVGESFGTWRASGVAEALIDTGEPLAGIALISGGIPLGDREDRSLIRALSLPNRTATALALGKLAPALQAHPEAALAEAENWARTVYRGALADPAALGAAARAEVIQRLARYQGLSPTTIDAKTLWVSPRQFRTGLIPAEPRDIFDMRKPVAHLDTAADDKAVLAFYRETLGYRDGRYAGIEEKGPDVGAQWEYDQTPVTPESLARAMAGEGPPSASQPWTLRAMQKAPRLRAWVAAGRYDSLNSCAGNAATVAGLPQSVAARFTLRCYAGGHMMYEDAAVKTLFGRDLADFLAR</sequence>
<name>A0A4Q6XXI2_9SPHN</name>
<protein>
    <submittedName>
        <fullName evidence="2">Peptidase S10</fullName>
    </submittedName>
</protein>
<evidence type="ECO:0000313" key="2">
    <source>
        <dbReference type="EMBL" id="RZF65110.1"/>
    </source>
</evidence>
<dbReference type="EMBL" id="SGIS01000008">
    <property type="protein sequence ID" value="RZF65110.1"/>
    <property type="molecule type" value="Genomic_DNA"/>
</dbReference>
<dbReference type="SUPFAM" id="SSF53474">
    <property type="entry name" value="alpha/beta-Hydrolases"/>
    <property type="match status" value="1"/>
</dbReference>
<dbReference type="GO" id="GO:0006508">
    <property type="term" value="P:proteolysis"/>
    <property type="evidence" value="ECO:0007669"/>
    <property type="project" value="InterPro"/>
</dbReference>
<dbReference type="GO" id="GO:0004185">
    <property type="term" value="F:serine-type carboxypeptidase activity"/>
    <property type="evidence" value="ECO:0007669"/>
    <property type="project" value="InterPro"/>
</dbReference>
<gene>
    <name evidence="2" type="ORF">EWE75_06955</name>
</gene>
<comment type="caution">
    <text evidence="2">The sequence shown here is derived from an EMBL/GenBank/DDBJ whole genome shotgun (WGS) entry which is preliminary data.</text>
</comment>
<dbReference type="Pfam" id="PF00450">
    <property type="entry name" value="Peptidase_S10"/>
    <property type="match status" value="1"/>
</dbReference>
<evidence type="ECO:0000313" key="3">
    <source>
        <dbReference type="Proteomes" id="UP000292085"/>
    </source>
</evidence>
<dbReference type="OrthoDB" id="9770107at2"/>
<dbReference type="RefSeq" id="WP_130155943.1">
    <property type="nucleotide sequence ID" value="NZ_SGIS01000008.1"/>
</dbReference>
<organism evidence="2 3">
    <name type="scientific">Sphingomonas populi</name>
    <dbReference type="NCBI Taxonomy" id="2484750"/>
    <lineage>
        <taxon>Bacteria</taxon>
        <taxon>Pseudomonadati</taxon>
        <taxon>Pseudomonadota</taxon>
        <taxon>Alphaproteobacteria</taxon>
        <taxon>Sphingomonadales</taxon>
        <taxon>Sphingomonadaceae</taxon>
        <taxon>Sphingomonas</taxon>
    </lineage>
</organism>
<dbReference type="Proteomes" id="UP000292085">
    <property type="component" value="Unassembled WGS sequence"/>
</dbReference>
<dbReference type="AlphaFoldDB" id="A0A4Q6XXI2"/>
<accession>A0A4Q6XXI2</accession>
<evidence type="ECO:0000256" key="1">
    <source>
        <dbReference type="SAM" id="SignalP"/>
    </source>
</evidence>
<feature type="signal peptide" evidence="1">
    <location>
        <begin position="1"/>
        <end position="22"/>
    </location>
</feature>
<reference evidence="2 3" key="1">
    <citation type="submission" date="2019-02" db="EMBL/GenBank/DDBJ databases">
        <authorList>
            <person name="Li Y."/>
        </authorList>
    </citation>
    <scope>NUCLEOTIDE SEQUENCE [LARGE SCALE GENOMIC DNA]</scope>
    <source>
        <strain evidence="2 3">3-7</strain>
    </source>
</reference>
<dbReference type="Gene3D" id="3.40.50.1820">
    <property type="entry name" value="alpha/beta hydrolase"/>
    <property type="match status" value="1"/>
</dbReference>
<dbReference type="InterPro" id="IPR001563">
    <property type="entry name" value="Peptidase_S10"/>
</dbReference>
<proteinExistence type="predicted"/>
<keyword evidence="1" id="KW-0732">Signal</keyword>